<keyword evidence="1" id="KW-0732">Signal</keyword>
<name>A0A9X2WQE0_9GAMM</name>
<dbReference type="Proteomes" id="UP001155546">
    <property type="component" value="Unassembled WGS sequence"/>
</dbReference>
<reference evidence="2" key="1">
    <citation type="journal article" date="2023" name="Int. J. Syst. Evol. Microbiol.">
        <title>&lt;i&gt;Shewanella septentrionalis&lt;/i&gt; sp. nov. and &lt;i&gt;Shewanella holmiensis&lt;/i&gt; sp. nov., isolated from Baltic Sea water and sediments.</title>
        <authorList>
            <person name="Martin-Rodriguez A.J."/>
            <person name="Thorell K."/>
            <person name="Joffre E."/>
            <person name="Jensie-Markopoulos S."/>
            <person name="Moore E.R.B."/>
            <person name="Sjoling A."/>
        </authorList>
    </citation>
    <scope>NUCLEOTIDE SEQUENCE</scope>
    <source>
        <strain evidence="2">SP1S2-7</strain>
    </source>
</reference>
<dbReference type="Gene3D" id="3.40.190.10">
    <property type="entry name" value="Periplasmic binding protein-like II"/>
    <property type="match status" value="2"/>
</dbReference>
<evidence type="ECO:0000256" key="1">
    <source>
        <dbReference type="SAM" id="SignalP"/>
    </source>
</evidence>
<organism evidence="2 3">
    <name type="scientific">Shewanella holmiensis</name>
    <dbReference type="NCBI Taxonomy" id="2952222"/>
    <lineage>
        <taxon>Bacteria</taxon>
        <taxon>Pseudomonadati</taxon>
        <taxon>Pseudomonadota</taxon>
        <taxon>Gammaproteobacteria</taxon>
        <taxon>Alteromonadales</taxon>
        <taxon>Shewanellaceae</taxon>
        <taxon>Shewanella</taxon>
    </lineage>
</organism>
<feature type="signal peptide" evidence="1">
    <location>
        <begin position="1"/>
        <end position="20"/>
    </location>
</feature>
<accession>A0A9X2WQE0</accession>
<evidence type="ECO:0000313" key="2">
    <source>
        <dbReference type="EMBL" id="MCT7943376.1"/>
    </source>
</evidence>
<evidence type="ECO:0000313" key="3">
    <source>
        <dbReference type="Proteomes" id="UP001155546"/>
    </source>
</evidence>
<sequence>MKYRFILALAAIVFSSVSVAQTEDYQFASIEFLFEQQVGAKVLPEIYAKLGLSISITPMPGKRAQREAVTGHKDGEIMRIWTYGVENPTMIRVPTPYYQLETMAFVHKNSQITLASNADLLDHNLFKVRGVKHTDNITHGLKYVFNYDDTLSMMTALGVSHNSIALTNTADGLYAIKKLNIDYIKPLPPALATLELYHYINPKNAALVPKIDAVIKAMKASGELDILLQKAENEVLANLEAPQKSANDKQNAVAQK</sequence>
<dbReference type="RefSeq" id="WP_261299710.1">
    <property type="nucleotide sequence ID" value="NZ_JAMTCD010000029.1"/>
</dbReference>
<proteinExistence type="predicted"/>
<protein>
    <submittedName>
        <fullName evidence="2">Transporter substrate-binding domain-containing protein</fullName>
    </submittedName>
</protein>
<dbReference type="AlphaFoldDB" id="A0A9X2WQE0"/>
<feature type="chain" id="PRO_5040821427" evidence="1">
    <location>
        <begin position="21"/>
        <end position="256"/>
    </location>
</feature>
<comment type="caution">
    <text evidence="2">The sequence shown here is derived from an EMBL/GenBank/DDBJ whole genome shotgun (WGS) entry which is preliminary data.</text>
</comment>
<dbReference type="EMBL" id="JAMTCD010000029">
    <property type="protein sequence ID" value="MCT7943376.1"/>
    <property type="molecule type" value="Genomic_DNA"/>
</dbReference>
<keyword evidence="3" id="KW-1185">Reference proteome</keyword>
<dbReference type="SUPFAM" id="SSF53850">
    <property type="entry name" value="Periplasmic binding protein-like II"/>
    <property type="match status" value="1"/>
</dbReference>
<gene>
    <name evidence="2" type="ORF">NE535_16535</name>
</gene>